<dbReference type="PROSITE" id="PS00455">
    <property type="entry name" value="AMP_BINDING"/>
    <property type="match status" value="1"/>
</dbReference>
<proteinExistence type="predicted"/>
<dbReference type="RefSeq" id="WP_276659901.1">
    <property type="nucleotide sequence ID" value="NZ_SSFD01000239.1"/>
</dbReference>
<comment type="caution">
    <text evidence="3">The sequence shown here is derived from an EMBL/GenBank/DDBJ whole genome shotgun (WGS) entry which is preliminary data.</text>
</comment>
<sequence length="506" mass="52450">MPDASESFLAGLARHGGRPALRGESGEIAFDRLPEAVAACRGVLESVAARRVALALDNGLQWALWDLALLADGRVCVPLPGFFSPAQQAHVLDSAGVDTLIVDPVAASASAAVFPGFVPVAPGILRRVPAQVPALPTGTVKITYTSGTTGQPKGVCLSAAAQLAVARSVARIGEAGAVERHLGVLPLATLLENIAGLYAGLLAGACVELLPMRTIGFSGGGGFDPARFLQTLHARRPHSLILLPQMLLALVGAAEQGHAPPAGLRFVAVGGGQVSARLLQRAEALGLPVYEGYGLSECASVVCLNTPAARRVGTVGRPLPHAALRIADDGEVQVRGAHMLGYLGEAPLADQLVAGEWLGTGDLGHFEDGFLVLHGRRKHQFITAYGRNVNPEWVEAELVQQGPIAQAWVHGEALAENLAVLVPRRADCSDAELDAAVAAANAGLPDYARAGRWLRADAPFTPANGLLTANGRLRRAALAAHYLPRSGADGAASCATFTSFSDEIDT</sequence>
<dbReference type="Gene3D" id="3.40.50.12780">
    <property type="entry name" value="N-terminal domain of ligase-like"/>
    <property type="match status" value="1"/>
</dbReference>
<dbReference type="InterPro" id="IPR045851">
    <property type="entry name" value="AMP-bd_C_sf"/>
</dbReference>
<accession>A0A5C7SFF1</accession>
<dbReference type="GO" id="GO:0016874">
    <property type="term" value="F:ligase activity"/>
    <property type="evidence" value="ECO:0007669"/>
    <property type="project" value="UniProtKB-KW"/>
</dbReference>
<keyword evidence="1" id="KW-0436">Ligase</keyword>
<dbReference type="InterPro" id="IPR050237">
    <property type="entry name" value="ATP-dep_AMP-bd_enzyme"/>
</dbReference>
<feature type="domain" description="AMP-dependent synthetase/ligase" evidence="2">
    <location>
        <begin position="13"/>
        <end position="334"/>
    </location>
</feature>
<evidence type="ECO:0000313" key="4">
    <source>
        <dbReference type="Proteomes" id="UP000321192"/>
    </source>
</evidence>
<dbReference type="InterPro" id="IPR000873">
    <property type="entry name" value="AMP-dep_synth/lig_dom"/>
</dbReference>
<dbReference type="PANTHER" id="PTHR43767:SF8">
    <property type="entry name" value="LONG-CHAIN-FATTY-ACID--COA LIGASE"/>
    <property type="match status" value="1"/>
</dbReference>
<dbReference type="Proteomes" id="UP000321192">
    <property type="component" value="Unassembled WGS sequence"/>
</dbReference>
<dbReference type="AlphaFoldDB" id="A0A5C7SFF1"/>
<evidence type="ECO:0000313" key="3">
    <source>
        <dbReference type="EMBL" id="TXH82558.1"/>
    </source>
</evidence>
<reference evidence="3 4" key="1">
    <citation type="submission" date="2018-09" db="EMBL/GenBank/DDBJ databases">
        <title>Metagenome Assembled Genomes from an Advanced Water Purification Facility.</title>
        <authorList>
            <person name="Stamps B.W."/>
            <person name="Spear J.R."/>
        </authorList>
    </citation>
    <scope>NUCLEOTIDE SEQUENCE [LARGE SCALE GENOMIC DNA]</scope>
    <source>
        <strain evidence="3">Bin_27_1</strain>
    </source>
</reference>
<dbReference type="InterPro" id="IPR042099">
    <property type="entry name" value="ANL_N_sf"/>
</dbReference>
<name>A0A5C7SFF1_THASP</name>
<organism evidence="3 4">
    <name type="scientific">Thauera aminoaromatica</name>
    <dbReference type="NCBI Taxonomy" id="164330"/>
    <lineage>
        <taxon>Bacteria</taxon>
        <taxon>Pseudomonadati</taxon>
        <taxon>Pseudomonadota</taxon>
        <taxon>Betaproteobacteria</taxon>
        <taxon>Rhodocyclales</taxon>
        <taxon>Zoogloeaceae</taxon>
        <taxon>Thauera</taxon>
    </lineage>
</organism>
<dbReference type="InterPro" id="IPR020845">
    <property type="entry name" value="AMP-binding_CS"/>
</dbReference>
<dbReference type="Pfam" id="PF00501">
    <property type="entry name" value="AMP-binding"/>
    <property type="match status" value="1"/>
</dbReference>
<dbReference type="PANTHER" id="PTHR43767">
    <property type="entry name" value="LONG-CHAIN-FATTY-ACID--COA LIGASE"/>
    <property type="match status" value="1"/>
</dbReference>
<dbReference type="EMBL" id="SSFD01000239">
    <property type="protein sequence ID" value="TXH82558.1"/>
    <property type="molecule type" value="Genomic_DNA"/>
</dbReference>
<evidence type="ECO:0000256" key="1">
    <source>
        <dbReference type="ARBA" id="ARBA00022598"/>
    </source>
</evidence>
<evidence type="ECO:0000259" key="2">
    <source>
        <dbReference type="Pfam" id="PF00501"/>
    </source>
</evidence>
<protein>
    <submittedName>
        <fullName evidence="3">Long-chain acyl-CoA synthetase</fullName>
    </submittedName>
</protein>
<gene>
    <name evidence="3" type="ORF">E6Q80_15280</name>
</gene>
<dbReference type="Gene3D" id="3.30.300.30">
    <property type="match status" value="1"/>
</dbReference>
<dbReference type="SUPFAM" id="SSF56801">
    <property type="entry name" value="Acetyl-CoA synthetase-like"/>
    <property type="match status" value="1"/>
</dbReference>